<gene>
    <name evidence="1" type="ORF">UFOVP1112_15</name>
    <name evidence="2" type="ORF">UFOVP1385_36</name>
    <name evidence="3" type="ORF">UFOVP1478_6</name>
</gene>
<protein>
    <submittedName>
        <fullName evidence="2">Uncharacterized protein</fullName>
    </submittedName>
</protein>
<evidence type="ECO:0000313" key="3">
    <source>
        <dbReference type="EMBL" id="CAB4215240.1"/>
    </source>
</evidence>
<dbReference type="EMBL" id="LR797335">
    <property type="protein sequence ID" value="CAB4204142.1"/>
    <property type="molecule type" value="Genomic_DNA"/>
</dbReference>
<evidence type="ECO:0000313" key="1">
    <source>
        <dbReference type="EMBL" id="CAB4184596.1"/>
    </source>
</evidence>
<proteinExistence type="predicted"/>
<dbReference type="EMBL" id="LR797063">
    <property type="protein sequence ID" value="CAB4184596.1"/>
    <property type="molecule type" value="Genomic_DNA"/>
</dbReference>
<reference evidence="2" key="1">
    <citation type="submission" date="2020-05" db="EMBL/GenBank/DDBJ databases">
        <authorList>
            <person name="Chiriac C."/>
            <person name="Salcher M."/>
            <person name="Ghai R."/>
            <person name="Kavagutti S V."/>
        </authorList>
    </citation>
    <scope>NUCLEOTIDE SEQUENCE</scope>
</reference>
<sequence>MADSTLGAIRTKVRRLTRSPNTAQITDNQIDEYVNTFILYDFPEQIRLATLRTTLTWYTQPGVDTYETENTVVTNPLYNFKNKYVCVHPPVYIAGIPAFYTQWRNVFYGYYPQTNAIANTGLSGDGVQTTFTGTATARPMIQNNVIFTAVDNAGESMILIDYPVSNTTGALGLPNQPQVLPSPYGQINYITGAFTVNFPSAVASQAPVVIENIAYQPGKPVAMLFYDTKFTIRPVPDKAYPVQIEVDVRPTELLLANESPDLEQWWQYIAYGASKKIFEDRMDLDSVQMIMPEFKLQERLCLRSTLTLQANERTVTIYTQGKSYGFGFFGPGGWPY</sequence>
<accession>A0A6J5S6P7</accession>
<dbReference type="EMBL" id="LR797425">
    <property type="protein sequence ID" value="CAB4215240.1"/>
    <property type="molecule type" value="Genomic_DNA"/>
</dbReference>
<name>A0A6J5S6P7_9CAUD</name>
<organism evidence="2">
    <name type="scientific">uncultured Caudovirales phage</name>
    <dbReference type="NCBI Taxonomy" id="2100421"/>
    <lineage>
        <taxon>Viruses</taxon>
        <taxon>Duplodnaviria</taxon>
        <taxon>Heunggongvirae</taxon>
        <taxon>Uroviricota</taxon>
        <taxon>Caudoviricetes</taxon>
        <taxon>Peduoviridae</taxon>
        <taxon>Maltschvirus</taxon>
        <taxon>Maltschvirus maltsch</taxon>
    </lineage>
</organism>
<evidence type="ECO:0000313" key="2">
    <source>
        <dbReference type="EMBL" id="CAB4204142.1"/>
    </source>
</evidence>